<proteinExistence type="predicted"/>
<comment type="caution">
    <text evidence="5">The sequence shown here is derived from an EMBL/GenBank/DDBJ whole genome shotgun (WGS) entry which is preliminary data.</text>
</comment>
<gene>
    <name evidence="5" type="ORF">PECAL_4P00840</name>
</gene>
<name>A0A8J2WYR3_9STRA</name>
<dbReference type="GO" id="GO:0015031">
    <property type="term" value="P:protein transport"/>
    <property type="evidence" value="ECO:0007669"/>
    <property type="project" value="InterPro"/>
</dbReference>
<dbReference type="PANTHER" id="PTHR33926">
    <property type="entry name" value="PROTEIN TIC 22, CHLOROPLASTIC"/>
    <property type="match status" value="1"/>
</dbReference>
<organism evidence="5 6">
    <name type="scientific">Pelagomonas calceolata</name>
    <dbReference type="NCBI Taxonomy" id="35677"/>
    <lineage>
        <taxon>Eukaryota</taxon>
        <taxon>Sar</taxon>
        <taxon>Stramenopiles</taxon>
        <taxon>Ochrophyta</taxon>
        <taxon>Pelagophyceae</taxon>
        <taxon>Pelagomonadales</taxon>
        <taxon>Pelagomonadaceae</taxon>
        <taxon>Pelagomonas</taxon>
    </lineage>
</organism>
<dbReference type="AlphaFoldDB" id="A0A8J2WYR3"/>
<dbReference type="GO" id="GO:0009507">
    <property type="term" value="C:chloroplast"/>
    <property type="evidence" value="ECO:0007669"/>
    <property type="project" value="UniProtKB-SubCell"/>
</dbReference>
<feature type="chain" id="PRO_5035278215" evidence="4">
    <location>
        <begin position="16"/>
        <end position="278"/>
    </location>
</feature>
<dbReference type="PANTHER" id="PTHR33926:SF4">
    <property type="entry name" value="PROTEIN TIC 22, CHLOROPLASTIC"/>
    <property type="match status" value="1"/>
</dbReference>
<comment type="subcellular location">
    <subcellularLocation>
        <location evidence="1">Plastid</location>
        <location evidence="1">Chloroplast</location>
    </subcellularLocation>
</comment>
<protein>
    <submittedName>
        <fullName evidence="5">Uncharacterized protein</fullName>
    </submittedName>
</protein>
<evidence type="ECO:0000256" key="2">
    <source>
        <dbReference type="ARBA" id="ARBA00022528"/>
    </source>
</evidence>
<reference evidence="5" key="1">
    <citation type="submission" date="2021-11" db="EMBL/GenBank/DDBJ databases">
        <authorList>
            <consortium name="Genoscope - CEA"/>
            <person name="William W."/>
        </authorList>
    </citation>
    <scope>NUCLEOTIDE SEQUENCE</scope>
</reference>
<sequence length="278" mass="30001">MRRAAIITLVVSVQALRFGGPPGGRRPSADDNNNRRRRGAAVLGMVALGAPTAASAKKKSNKVTLSDKLRNVPAFFVANSRGSPYLINKEQEGAQECVIFLEPGDAEQLLKEMVQASPMLADARVMCVGLDRALAMLARPATPTGNVHKGRQLMLRYRLQPAQRQLRAARSKLAVKMTVSGKSAPCFTCSGLKDAKGRTPVFLDLADLEEAWAKVAGDAKPNVQVHDLMELAALSKRPDAGDAFDDLVLYPMSGTVEYVKRNRRRGNGVARMHTAIGA</sequence>
<dbReference type="EMBL" id="CAKKNE010000004">
    <property type="protein sequence ID" value="CAH0372924.1"/>
    <property type="molecule type" value="Genomic_DNA"/>
</dbReference>
<dbReference type="Proteomes" id="UP000789595">
    <property type="component" value="Unassembled WGS sequence"/>
</dbReference>
<keyword evidence="2" id="KW-0150">Chloroplast</keyword>
<keyword evidence="4" id="KW-0732">Signal</keyword>
<evidence type="ECO:0000313" key="5">
    <source>
        <dbReference type="EMBL" id="CAH0372924.1"/>
    </source>
</evidence>
<dbReference type="Pfam" id="PF04278">
    <property type="entry name" value="Tic22"/>
    <property type="match status" value="1"/>
</dbReference>
<accession>A0A8J2WYR3</accession>
<keyword evidence="6" id="KW-1185">Reference proteome</keyword>
<evidence type="ECO:0000313" key="6">
    <source>
        <dbReference type="Proteomes" id="UP000789595"/>
    </source>
</evidence>
<evidence type="ECO:0000256" key="4">
    <source>
        <dbReference type="SAM" id="SignalP"/>
    </source>
</evidence>
<evidence type="ECO:0000256" key="3">
    <source>
        <dbReference type="ARBA" id="ARBA00022640"/>
    </source>
</evidence>
<feature type="signal peptide" evidence="4">
    <location>
        <begin position="1"/>
        <end position="15"/>
    </location>
</feature>
<keyword evidence="3" id="KW-0934">Plastid</keyword>
<dbReference type="Gene3D" id="3.40.1350.100">
    <property type="match status" value="2"/>
</dbReference>
<dbReference type="OrthoDB" id="196308at2759"/>
<evidence type="ECO:0000256" key="1">
    <source>
        <dbReference type="ARBA" id="ARBA00004229"/>
    </source>
</evidence>
<dbReference type="InterPro" id="IPR007378">
    <property type="entry name" value="Tic22-like"/>
</dbReference>